<dbReference type="PROSITE" id="PS51197">
    <property type="entry name" value="HTH_RRF2_2"/>
    <property type="match status" value="1"/>
</dbReference>
<dbReference type="Proteomes" id="UP000023464">
    <property type="component" value="Unassembled WGS sequence"/>
</dbReference>
<evidence type="ECO:0000256" key="3">
    <source>
        <dbReference type="ARBA" id="ARBA00022723"/>
    </source>
</evidence>
<proteinExistence type="predicted"/>
<dbReference type="PANTHER" id="PTHR33221:SF4">
    <property type="entry name" value="HTH-TYPE TRANSCRIPTIONAL REPRESSOR NSRR"/>
    <property type="match status" value="1"/>
</dbReference>
<dbReference type="SUPFAM" id="SSF46785">
    <property type="entry name" value="Winged helix' DNA-binding domain"/>
    <property type="match status" value="1"/>
</dbReference>
<sequence length="141" mass="15742">MQLTSFTDYGLRALIYMASLPQSRMTSISEVTDIYGVSRNHMVKIINQLSHLGFVAAVRGKNGGIRLGKPAKDIRIGDVVRALEPLSLVNCSQESCHITSACRLKVVLNQAIERFLEELDKHTLADMIEDNIPLYKLLLTE</sequence>
<gene>
    <name evidence="11" type="ORF">BA1DRAFT_00977</name>
</gene>
<evidence type="ECO:0000256" key="4">
    <source>
        <dbReference type="ARBA" id="ARBA00023004"/>
    </source>
</evidence>
<dbReference type="FunFam" id="1.10.10.10:FF:000105">
    <property type="entry name" value="HTH-type transcriptional repressor NsrR"/>
    <property type="match status" value="1"/>
</dbReference>
<evidence type="ECO:0000256" key="10">
    <source>
        <dbReference type="ARBA" id="ARBA00074698"/>
    </source>
</evidence>
<comment type="cofactor">
    <cofactor evidence="9">
        <name>[2Fe-2S] cluster</name>
        <dbReference type="ChEBI" id="CHEBI:190135"/>
    </cofactor>
</comment>
<evidence type="ECO:0000256" key="7">
    <source>
        <dbReference type="ARBA" id="ARBA00023125"/>
    </source>
</evidence>
<accession>A0A022PLU9</accession>
<dbReference type="NCBIfam" id="NF008240">
    <property type="entry name" value="PRK11014.1"/>
    <property type="match status" value="1"/>
</dbReference>
<keyword evidence="2" id="KW-0001">2Fe-2S</keyword>
<evidence type="ECO:0000256" key="2">
    <source>
        <dbReference type="ARBA" id="ARBA00022714"/>
    </source>
</evidence>
<dbReference type="GO" id="GO:0046872">
    <property type="term" value="F:metal ion binding"/>
    <property type="evidence" value="ECO:0007669"/>
    <property type="project" value="UniProtKB-KW"/>
</dbReference>
<keyword evidence="1" id="KW-0678">Repressor</keyword>
<dbReference type="GO" id="GO:0005829">
    <property type="term" value="C:cytosol"/>
    <property type="evidence" value="ECO:0007669"/>
    <property type="project" value="TreeGrafter"/>
</dbReference>
<evidence type="ECO:0000313" key="11">
    <source>
        <dbReference type="EMBL" id="EYU16494.1"/>
    </source>
</evidence>
<evidence type="ECO:0000313" key="12">
    <source>
        <dbReference type="Proteomes" id="UP000023464"/>
    </source>
</evidence>
<protein>
    <recommendedName>
        <fullName evidence="10">HTH-type transcriptional repressor NsrR</fullName>
    </recommendedName>
</protein>
<keyword evidence="12" id="KW-1185">Reference proteome</keyword>
<organism evidence="11 12">
    <name type="scientific">Photorhabdus aegyptia</name>
    <dbReference type="NCBI Taxonomy" id="2805098"/>
    <lineage>
        <taxon>Bacteria</taxon>
        <taxon>Pseudomonadati</taxon>
        <taxon>Pseudomonadota</taxon>
        <taxon>Gammaproteobacteria</taxon>
        <taxon>Enterobacterales</taxon>
        <taxon>Morganellaceae</taxon>
        <taxon>Photorhabdus</taxon>
    </lineage>
</organism>
<dbReference type="PATRIC" id="fig|1393736.3.peg.1009"/>
<dbReference type="GO" id="GO:0003700">
    <property type="term" value="F:DNA-binding transcription factor activity"/>
    <property type="evidence" value="ECO:0007669"/>
    <property type="project" value="TreeGrafter"/>
</dbReference>
<dbReference type="Pfam" id="PF02082">
    <property type="entry name" value="Rrf2"/>
    <property type="match status" value="1"/>
</dbReference>
<dbReference type="InterPro" id="IPR036390">
    <property type="entry name" value="WH_DNA-bd_sf"/>
</dbReference>
<keyword evidence="8" id="KW-0804">Transcription</keyword>
<keyword evidence="5" id="KW-0411">Iron-sulfur</keyword>
<evidence type="ECO:0000256" key="8">
    <source>
        <dbReference type="ARBA" id="ARBA00023163"/>
    </source>
</evidence>
<dbReference type="InterPro" id="IPR036388">
    <property type="entry name" value="WH-like_DNA-bd_sf"/>
</dbReference>
<dbReference type="RefSeq" id="WP_036776602.1">
    <property type="nucleotide sequence ID" value="NZ_CAWLTM010000105.1"/>
</dbReference>
<dbReference type="PANTHER" id="PTHR33221">
    <property type="entry name" value="WINGED HELIX-TURN-HELIX TRANSCRIPTIONAL REGULATOR, RRF2 FAMILY"/>
    <property type="match status" value="1"/>
</dbReference>
<evidence type="ECO:0000256" key="1">
    <source>
        <dbReference type="ARBA" id="ARBA00022491"/>
    </source>
</evidence>
<keyword evidence="4" id="KW-0408">Iron</keyword>
<name>A0A022PLU9_9GAMM</name>
<keyword evidence="3" id="KW-0479">Metal-binding</keyword>
<dbReference type="GO" id="GO:0003677">
    <property type="term" value="F:DNA binding"/>
    <property type="evidence" value="ECO:0007669"/>
    <property type="project" value="UniProtKB-KW"/>
</dbReference>
<keyword evidence="6" id="KW-0805">Transcription regulation</keyword>
<dbReference type="AlphaFoldDB" id="A0A022PLU9"/>
<dbReference type="InterPro" id="IPR000944">
    <property type="entry name" value="Tscrpt_reg_Rrf2"/>
</dbReference>
<dbReference type="NCBIfam" id="TIGR00738">
    <property type="entry name" value="rrf2_super"/>
    <property type="match status" value="1"/>
</dbReference>
<evidence type="ECO:0000256" key="5">
    <source>
        <dbReference type="ARBA" id="ARBA00023014"/>
    </source>
</evidence>
<evidence type="ECO:0000256" key="9">
    <source>
        <dbReference type="ARBA" id="ARBA00034078"/>
    </source>
</evidence>
<dbReference type="EMBL" id="JFGV01000010">
    <property type="protein sequence ID" value="EYU16494.1"/>
    <property type="molecule type" value="Genomic_DNA"/>
</dbReference>
<comment type="caution">
    <text evidence="11">The sequence shown here is derived from an EMBL/GenBank/DDBJ whole genome shotgun (WGS) entry which is preliminary data.</text>
</comment>
<keyword evidence="7" id="KW-0238">DNA-binding</keyword>
<dbReference type="Gene3D" id="1.10.10.10">
    <property type="entry name" value="Winged helix-like DNA-binding domain superfamily/Winged helix DNA-binding domain"/>
    <property type="match status" value="1"/>
</dbReference>
<dbReference type="GO" id="GO:0051537">
    <property type="term" value="F:2 iron, 2 sulfur cluster binding"/>
    <property type="evidence" value="ECO:0007669"/>
    <property type="project" value="UniProtKB-KW"/>
</dbReference>
<evidence type="ECO:0000256" key="6">
    <source>
        <dbReference type="ARBA" id="ARBA00023015"/>
    </source>
</evidence>
<reference evidence="11 12" key="1">
    <citation type="submission" date="2014-03" db="EMBL/GenBank/DDBJ databases">
        <title>Draft Genome of Photorhabdus luminescens BA1, an Egyptian Isolate.</title>
        <authorList>
            <person name="Ghazal S."/>
            <person name="Hurst S.G.IV."/>
            <person name="Morris K."/>
            <person name="Thomas K."/>
            <person name="Tisa L.S."/>
        </authorList>
    </citation>
    <scope>NUCLEOTIDE SEQUENCE [LARGE SCALE GENOMIC DNA]</scope>
    <source>
        <strain evidence="11 12">BA1</strain>
    </source>
</reference>